<dbReference type="PANTHER" id="PTHR21483">
    <property type="entry name" value="RNA POLYMERASE II-ASSOCIATED PROTEIN 1"/>
    <property type="match status" value="1"/>
</dbReference>
<dbReference type="InterPro" id="IPR039913">
    <property type="entry name" value="RPAP1/Rba50"/>
</dbReference>
<dbReference type="GO" id="GO:0006366">
    <property type="term" value="P:transcription by RNA polymerase II"/>
    <property type="evidence" value="ECO:0007669"/>
    <property type="project" value="InterPro"/>
</dbReference>
<name>A0A7S1THD3_9RHOD</name>
<protein>
    <recommendedName>
        <fullName evidence="1">RPAP1 C-terminal domain-containing protein</fullName>
    </recommendedName>
</protein>
<accession>A0A7S1THD3</accession>
<dbReference type="EMBL" id="HBGH01014643">
    <property type="protein sequence ID" value="CAD9236032.1"/>
    <property type="molecule type" value="Transcribed_RNA"/>
</dbReference>
<dbReference type="AlphaFoldDB" id="A0A7S1THD3"/>
<gene>
    <name evidence="2" type="ORF">CCAE0312_LOCUS8124</name>
</gene>
<feature type="domain" description="RPAP1 C-terminal" evidence="1">
    <location>
        <begin position="33"/>
        <end position="98"/>
    </location>
</feature>
<dbReference type="Pfam" id="PF08620">
    <property type="entry name" value="RPAP1_C"/>
    <property type="match status" value="1"/>
</dbReference>
<organism evidence="2">
    <name type="scientific">Compsopogon caeruleus</name>
    <dbReference type="NCBI Taxonomy" id="31354"/>
    <lineage>
        <taxon>Eukaryota</taxon>
        <taxon>Rhodophyta</taxon>
        <taxon>Compsopogonophyceae</taxon>
        <taxon>Compsopogonales</taxon>
        <taxon>Compsopogonaceae</taxon>
        <taxon>Compsopogon</taxon>
    </lineage>
</organism>
<proteinExistence type="predicted"/>
<dbReference type="PANTHER" id="PTHR21483:SF18">
    <property type="entry name" value="RNA POLYMERASE II-ASSOCIATED PROTEIN 1"/>
    <property type="match status" value="1"/>
</dbReference>
<sequence>MSDITEPEEGSAEAEMTRTVLGDYAKLGESAFWRFDLDGHRLSEQQSQSLPSHLGLHHHGLQPALAGYSVPELIMLCRSTFIPQRIIALDTLGKIFEQSRRGIPDCDVIDVLARANDAIESVVSALDGKDQNLTLSRSWTRCLRNLFVVEQAESAADDTLLVSCFTNMNVISADDFHSSVTLAHRAIAPGLVDGISRLLESFDSPGNPSRDDNVPCLFSAFCLYRKFSDAFLNTSRQTLLLGLWSRVHAGEVLMIRAMSRLASQQPSRCLMDTQATELIRGCIHSNVSRVEVSARLWRLAINADILTEEMSLSLSAVVGRIYSIMHEPKPFSALSELFLLVEAFVEHHFRNERLGDVRELCQQLAPVADCALRFSRSTMNIASDRTEPAQLIAAASASHLATSVQALVRDLCIPLAEVEHFVGGGLNRLSRTLSLCWGAPLTPQWDSLRTNFHFCGLQRDSALLSAAFSSLMLSFTRYMSRDSFRVKKNEKSVTLWARALHEQIETIRNTMPESLIPSQLRSSWVFKLLLEACAELTLLESSFRSQLGSNVLSRVVTTLVPDCLERSLVGLLLRDVLLSGRISWDHSGSDSEQLFTVTDSASERMLSFFVSVLDEGRWRGGRAGWLFAGLWRPVTLDSEGLTFLLRLLPLCCSAGLIDRSHGWQTAMAIFDSRSSFESDDSVGSEIGRTLYKLTTSILSDEEHSFFPVDTKIEKEISLEHSKMEGTDFGLLLGRATDLFIAEGPCDSMWWMSLGSALLVAMVAPRNTFYVRHSLWRKVVMESGAGTFFDQCFVVPPLEAYFSTERFPLDHITLALYGAALTSSCEESPLRGRFLRAFLLVSLSANPSSFFLTEVLGSNEPIPALELAARWENMLDSQGKLSL</sequence>
<reference evidence="2" key="1">
    <citation type="submission" date="2021-01" db="EMBL/GenBank/DDBJ databases">
        <authorList>
            <person name="Corre E."/>
            <person name="Pelletier E."/>
            <person name="Niang G."/>
            <person name="Scheremetjew M."/>
            <person name="Finn R."/>
            <person name="Kale V."/>
            <person name="Holt S."/>
            <person name="Cochrane G."/>
            <person name="Meng A."/>
            <person name="Brown T."/>
            <person name="Cohen L."/>
        </authorList>
    </citation>
    <scope>NUCLEOTIDE SEQUENCE</scope>
    <source>
        <strain evidence="2">SAG 36.94</strain>
    </source>
</reference>
<evidence type="ECO:0000259" key="1">
    <source>
        <dbReference type="Pfam" id="PF08620"/>
    </source>
</evidence>
<dbReference type="InterPro" id="IPR013929">
    <property type="entry name" value="RPAP1_C"/>
</dbReference>
<evidence type="ECO:0000313" key="2">
    <source>
        <dbReference type="EMBL" id="CAD9236032.1"/>
    </source>
</evidence>